<dbReference type="InterPro" id="IPR009241">
    <property type="entry name" value="HigB-like"/>
</dbReference>
<reference evidence="2" key="1">
    <citation type="journal article" date="2019" name="Int. J. Syst. Evol. Microbiol.">
        <title>The Global Catalogue of Microorganisms (GCM) 10K type strain sequencing project: providing services to taxonomists for standard genome sequencing and annotation.</title>
        <authorList>
            <consortium name="The Broad Institute Genomics Platform"/>
            <consortium name="The Broad Institute Genome Sequencing Center for Infectious Disease"/>
            <person name="Wu L."/>
            <person name="Ma J."/>
        </authorList>
    </citation>
    <scope>NUCLEOTIDE SEQUENCE [LARGE SCALE GENOMIC DNA]</scope>
    <source>
        <strain evidence="2">CCM 8939</strain>
    </source>
</reference>
<evidence type="ECO:0000313" key="2">
    <source>
        <dbReference type="Proteomes" id="UP000645390"/>
    </source>
</evidence>
<dbReference type="Gene3D" id="3.30.2310.20">
    <property type="entry name" value="RelE-like"/>
    <property type="match status" value="1"/>
</dbReference>
<accession>A0ABQ2BBG6</accession>
<proteinExistence type="predicted"/>
<dbReference type="RefSeq" id="WP_188411363.1">
    <property type="nucleotide sequence ID" value="NZ_BMDJ01000001.1"/>
</dbReference>
<comment type="caution">
    <text evidence="1">The sequence shown here is derived from an EMBL/GenBank/DDBJ whole genome shotgun (WGS) entry which is preliminary data.</text>
</comment>
<dbReference type="Proteomes" id="UP000645390">
    <property type="component" value="Unassembled WGS sequence"/>
</dbReference>
<protein>
    <submittedName>
        <fullName evidence="1">Toxin RelE</fullName>
    </submittedName>
</protein>
<name>A0ABQ2BBG6_9SPHI</name>
<dbReference type="InterPro" id="IPR035093">
    <property type="entry name" value="RelE/ParE_toxin_dom_sf"/>
</dbReference>
<dbReference type="Pfam" id="PF05973">
    <property type="entry name" value="Gp49"/>
    <property type="match status" value="1"/>
</dbReference>
<gene>
    <name evidence="1" type="ORF">GCM10008119_01650</name>
</gene>
<keyword evidence="2" id="KW-1185">Reference proteome</keyword>
<dbReference type="EMBL" id="BMDJ01000001">
    <property type="protein sequence ID" value="GGI22239.1"/>
    <property type="molecule type" value="Genomic_DNA"/>
</dbReference>
<evidence type="ECO:0000313" key="1">
    <source>
        <dbReference type="EMBL" id="GGI22239.1"/>
    </source>
</evidence>
<sequence length="112" mass="13246">MNNDRQVIAYKNYFLDFYEAQTDKVQAKIEWTLNLIKVTPKVPEKFFKHMQGTKGLYEIRVEVGSNIYRIFSFFDKGNLVVLGNGFQKKSQKTPKQEIEKALKIMEEYQNDI</sequence>
<organism evidence="1 2">
    <name type="scientific">Pedobacter mendelii</name>
    <dbReference type="NCBI Taxonomy" id="1908240"/>
    <lineage>
        <taxon>Bacteria</taxon>
        <taxon>Pseudomonadati</taxon>
        <taxon>Bacteroidota</taxon>
        <taxon>Sphingobacteriia</taxon>
        <taxon>Sphingobacteriales</taxon>
        <taxon>Sphingobacteriaceae</taxon>
        <taxon>Pedobacter</taxon>
    </lineage>
</organism>